<reference evidence="1 2" key="1">
    <citation type="submission" date="2020-09" db="EMBL/GenBank/DDBJ databases">
        <title>De no assembly of potato wild relative species, Solanum commersonii.</title>
        <authorList>
            <person name="Cho K."/>
        </authorList>
    </citation>
    <scope>NUCLEOTIDE SEQUENCE [LARGE SCALE GENOMIC DNA]</scope>
    <source>
        <strain evidence="1">LZ3.2</strain>
        <tissue evidence="1">Leaf</tissue>
    </source>
</reference>
<evidence type="ECO:0000313" key="1">
    <source>
        <dbReference type="EMBL" id="KAG5598467.1"/>
    </source>
</evidence>
<proteinExistence type="predicted"/>
<organism evidence="1 2">
    <name type="scientific">Solanum commersonii</name>
    <name type="common">Commerson's wild potato</name>
    <name type="synonym">Commerson's nightshade</name>
    <dbReference type="NCBI Taxonomy" id="4109"/>
    <lineage>
        <taxon>Eukaryota</taxon>
        <taxon>Viridiplantae</taxon>
        <taxon>Streptophyta</taxon>
        <taxon>Embryophyta</taxon>
        <taxon>Tracheophyta</taxon>
        <taxon>Spermatophyta</taxon>
        <taxon>Magnoliopsida</taxon>
        <taxon>eudicotyledons</taxon>
        <taxon>Gunneridae</taxon>
        <taxon>Pentapetalae</taxon>
        <taxon>asterids</taxon>
        <taxon>lamiids</taxon>
        <taxon>Solanales</taxon>
        <taxon>Solanaceae</taxon>
        <taxon>Solanoideae</taxon>
        <taxon>Solaneae</taxon>
        <taxon>Solanum</taxon>
    </lineage>
</organism>
<dbReference type="Proteomes" id="UP000824120">
    <property type="component" value="Chromosome 6"/>
</dbReference>
<accession>A0A9J5YCL3</accession>
<comment type="caution">
    <text evidence="1">The sequence shown here is derived from an EMBL/GenBank/DDBJ whole genome shotgun (WGS) entry which is preliminary data.</text>
</comment>
<name>A0A9J5YCL3_SOLCO</name>
<keyword evidence="2" id="KW-1185">Reference proteome</keyword>
<dbReference type="EMBL" id="JACXVP010000006">
    <property type="protein sequence ID" value="KAG5598467.1"/>
    <property type="molecule type" value="Genomic_DNA"/>
</dbReference>
<gene>
    <name evidence="1" type="ORF">H5410_029837</name>
</gene>
<dbReference type="AlphaFoldDB" id="A0A9J5YCL3"/>
<sequence length="150" mass="16988">MASFMKEIAGRGFSFDALQLVLQGDLLDADTNSRLRQESHRTGKIIQATEVGNFMTEELDCKTFLYDDVKFVCVGCRTSSSWSHEKLKYESDAIGDSFLAHFSLSQSLHLLSKGYVLSVLRLIHFYCCKAENPGKLLLEWPVPYPFVLPE</sequence>
<protein>
    <submittedName>
        <fullName evidence="1">Uncharacterized protein</fullName>
    </submittedName>
</protein>
<evidence type="ECO:0000313" key="2">
    <source>
        <dbReference type="Proteomes" id="UP000824120"/>
    </source>
</evidence>